<feature type="domain" description="Phage neck terminator protein gp12-like" evidence="1">
    <location>
        <begin position="2"/>
        <end position="145"/>
    </location>
</feature>
<proteinExistence type="predicted"/>
<evidence type="ECO:0000313" key="3">
    <source>
        <dbReference type="Proteomes" id="UP001062901"/>
    </source>
</evidence>
<name>A0ABQ0NZD2_9PROT</name>
<evidence type="ECO:0000259" key="1">
    <source>
        <dbReference type="Pfam" id="PF23961"/>
    </source>
</evidence>
<comment type="caution">
    <text evidence="2">The sequence shown here is derived from an EMBL/GenBank/DDBJ whole genome shotgun (WGS) entry which is preliminary data.</text>
</comment>
<reference evidence="2" key="1">
    <citation type="submission" date="2013-04" db="EMBL/GenBank/DDBJ databases">
        <title>The genome sequencing project of 58 acetic acid bacteria.</title>
        <authorList>
            <person name="Okamoto-Kainuma A."/>
            <person name="Ishikawa M."/>
            <person name="Umino S."/>
            <person name="Koizumi Y."/>
            <person name="Shiwa Y."/>
            <person name="Yoshikawa H."/>
            <person name="Matsutani M."/>
            <person name="Matsushita K."/>
        </authorList>
    </citation>
    <scope>NUCLEOTIDE SEQUENCE</scope>
    <source>
        <strain evidence="2">DSM 15669</strain>
    </source>
</reference>
<organism evidence="2 3">
    <name type="scientific">Saccharibacter floricola DSM 15669</name>
    <dbReference type="NCBI Taxonomy" id="1123227"/>
    <lineage>
        <taxon>Bacteria</taxon>
        <taxon>Pseudomonadati</taxon>
        <taxon>Pseudomonadota</taxon>
        <taxon>Alphaproteobacteria</taxon>
        <taxon>Acetobacterales</taxon>
        <taxon>Acetobacteraceae</taxon>
        <taxon>Saccharibacter</taxon>
    </lineage>
</organism>
<accession>A0ABQ0NZD2</accession>
<keyword evidence="3" id="KW-1185">Reference proteome</keyword>
<gene>
    <name evidence="2" type="ORF">AA15669_1315</name>
</gene>
<dbReference type="InterPro" id="IPR057087">
    <property type="entry name" value="Gp12-like"/>
</dbReference>
<sequence>MKALGDWLETVLPSGWVVLQAQQNRATPPIPPFALMQIISRKRVATNSREYHDQSVTIIQSLVMTIQVTLYGTGAGDGAVQLNTAWRDHDAVAFFRDVLPEAAPLYGSEPRQHPFTTAEKQYEDTWSLDLALHINSRITRSVESAIQLSMPSTRIVGADRLTDEVDR</sequence>
<dbReference type="Proteomes" id="UP001062901">
    <property type="component" value="Unassembled WGS sequence"/>
</dbReference>
<dbReference type="EMBL" id="BAQD01000022">
    <property type="protein sequence ID" value="GBQ07285.1"/>
    <property type="molecule type" value="Genomic_DNA"/>
</dbReference>
<dbReference type="NCBIfam" id="NF047498">
    <property type="entry name" value="LIC_12616_fam"/>
    <property type="match status" value="1"/>
</dbReference>
<dbReference type="Pfam" id="PF23961">
    <property type="entry name" value="Phage_tail_terminator_9"/>
    <property type="match status" value="1"/>
</dbReference>
<protein>
    <recommendedName>
        <fullName evidence="1">Phage neck terminator protein gp12-like domain-containing protein</fullName>
    </recommendedName>
</protein>
<evidence type="ECO:0000313" key="2">
    <source>
        <dbReference type="EMBL" id="GBQ07285.1"/>
    </source>
</evidence>